<dbReference type="Proteomes" id="UP001204615">
    <property type="component" value="Unassembled WGS sequence"/>
</dbReference>
<gene>
    <name evidence="3" type="ORF">NC595_17830</name>
</gene>
<protein>
    <submittedName>
        <fullName evidence="3">SPOR domain-containing protein</fullName>
    </submittedName>
</protein>
<feature type="compositionally biased region" description="Low complexity" evidence="1">
    <location>
        <begin position="123"/>
        <end position="133"/>
    </location>
</feature>
<feature type="domain" description="SPOR" evidence="2">
    <location>
        <begin position="163"/>
        <end position="242"/>
    </location>
</feature>
<evidence type="ECO:0000313" key="3">
    <source>
        <dbReference type="EMBL" id="MCP1375914.1"/>
    </source>
</evidence>
<dbReference type="RefSeq" id="WP_253568689.1">
    <property type="nucleotide sequence ID" value="NZ_JAMZEK010000004.1"/>
</dbReference>
<dbReference type="SUPFAM" id="SSF110997">
    <property type="entry name" value="Sporulation related repeat"/>
    <property type="match status" value="2"/>
</dbReference>
<dbReference type="PANTHER" id="PTHR38687">
    <property type="entry name" value="CELL DIVISION PROTEIN DEDD-RELATED"/>
    <property type="match status" value="1"/>
</dbReference>
<dbReference type="InterPro" id="IPR036680">
    <property type="entry name" value="SPOR-like_sf"/>
</dbReference>
<comment type="caution">
    <text evidence="3">The sequence shown here is derived from an EMBL/GenBank/DDBJ whole genome shotgun (WGS) entry which is preliminary data.</text>
</comment>
<name>A0ABT1FEV0_9GAMM</name>
<dbReference type="PANTHER" id="PTHR38687:SF1">
    <property type="entry name" value="CELL DIVISION PROTEIN DEDD"/>
    <property type="match status" value="1"/>
</dbReference>
<dbReference type="PROSITE" id="PS51724">
    <property type="entry name" value="SPOR"/>
    <property type="match status" value="2"/>
</dbReference>
<dbReference type="InterPro" id="IPR052521">
    <property type="entry name" value="Cell_div_SPOR-domain"/>
</dbReference>
<proteinExistence type="predicted"/>
<evidence type="ECO:0000313" key="4">
    <source>
        <dbReference type="Proteomes" id="UP001204615"/>
    </source>
</evidence>
<feature type="region of interest" description="Disordered" evidence="1">
    <location>
        <begin position="240"/>
        <end position="259"/>
    </location>
</feature>
<accession>A0ABT1FEV0</accession>
<evidence type="ECO:0000256" key="1">
    <source>
        <dbReference type="SAM" id="MobiDB-lite"/>
    </source>
</evidence>
<dbReference type="Gene3D" id="3.30.70.1070">
    <property type="entry name" value="Sporulation related repeat"/>
    <property type="match status" value="2"/>
</dbReference>
<dbReference type="EMBL" id="JAMZEK010000004">
    <property type="protein sequence ID" value="MCP1375914.1"/>
    <property type="molecule type" value="Genomic_DNA"/>
</dbReference>
<reference evidence="3 4" key="1">
    <citation type="submission" date="2022-06" db="EMBL/GenBank/DDBJ databases">
        <title>Dyella sp. Sa strain:Sa Genome sequencing.</title>
        <authorList>
            <person name="Park S."/>
        </authorList>
    </citation>
    <scope>NUCLEOTIDE SEQUENCE [LARGE SCALE GENOMIC DNA]</scope>
    <source>
        <strain evidence="3 4">Sa</strain>
    </source>
</reference>
<dbReference type="InterPro" id="IPR007730">
    <property type="entry name" value="SPOR-like_dom"/>
</dbReference>
<feature type="compositionally biased region" description="Low complexity" evidence="1">
    <location>
        <begin position="151"/>
        <end position="161"/>
    </location>
</feature>
<feature type="domain" description="SPOR" evidence="2">
    <location>
        <begin position="259"/>
        <end position="338"/>
    </location>
</feature>
<evidence type="ECO:0000259" key="2">
    <source>
        <dbReference type="PROSITE" id="PS51724"/>
    </source>
</evidence>
<feature type="region of interest" description="Disordered" evidence="1">
    <location>
        <begin position="30"/>
        <end position="65"/>
    </location>
</feature>
<keyword evidence="4" id="KW-1185">Reference proteome</keyword>
<organism evidence="3 4">
    <name type="scientific">Dyella lutea</name>
    <dbReference type="NCBI Taxonomy" id="2950441"/>
    <lineage>
        <taxon>Bacteria</taxon>
        <taxon>Pseudomonadati</taxon>
        <taxon>Pseudomonadota</taxon>
        <taxon>Gammaproteobacteria</taxon>
        <taxon>Lysobacterales</taxon>
        <taxon>Rhodanobacteraceae</taxon>
        <taxon>Dyella</taxon>
    </lineage>
</organism>
<feature type="region of interest" description="Disordered" evidence="1">
    <location>
        <begin position="93"/>
        <end position="161"/>
    </location>
</feature>
<dbReference type="Pfam" id="PF05036">
    <property type="entry name" value="SPOR"/>
    <property type="match status" value="2"/>
</dbReference>
<feature type="compositionally biased region" description="Low complexity" evidence="1">
    <location>
        <begin position="99"/>
        <end position="116"/>
    </location>
</feature>
<sequence>MKTRLLGAAVLIALLVLIVPMFFPSHPPAAPGDQSVSLAIPPAPDRDLQTRTMSLNPDASAPAIPASTSATVIPAANNGSSDQLATVDIPSHRPTDVEAGAAGASTAAPAAQAAAQPAPPAAQQPVIPSQAPASKTPSTPKPVPQAPASKPTPAAEPAMPSATAARGSYTLNLSAYASSSGAASLMQKVRALGYPVRSQAIHQGGKTLTAVEAGPFPSRTAAESARLKITQSIAGVPAKLESGASTPAGDAPASAPAKGRRAGGWAVQVAAMSGQSDAIALRDKLRANGFDGFVDSVSVGGKRLWRVRAGPQTQRDDAMRVREQIKSKLGLSGNVVSVP</sequence>